<gene>
    <name evidence="2" type="ORF">A3D51_03995</name>
</gene>
<dbReference type="InterPro" id="IPR035069">
    <property type="entry name" value="TTHA1013/TTHA0281-like"/>
</dbReference>
<evidence type="ECO:0000313" key="2">
    <source>
        <dbReference type="EMBL" id="OHA80698.1"/>
    </source>
</evidence>
<proteinExistence type="predicted"/>
<accession>A0A1G2S7K9</accession>
<dbReference type="Gene3D" id="3.30.160.250">
    <property type="match status" value="1"/>
</dbReference>
<dbReference type="Proteomes" id="UP000179118">
    <property type="component" value="Unassembled WGS sequence"/>
</dbReference>
<dbReference type="EMBL" id="MHUT01000017">
    <property type="protein sequence ID" value="OHA80698.1"/>
    <property type="molecule type" value="Genomic_DNA"/>
</dbReference>
<dbReference type="Pfam" id="PF15919">
    <property type="entry name" value="HicB_lk_antitox"/>
    <property type="match status" value="1"/>
</dbReference>
<reference evidence="2 3" key="1">
    <citation type="journal article" date="2016" name="Nat. Commun.">
        <title>Thousands of microbial genomes shed light on interconnected biogeochemical processes in an aquifer system.</title>
        <authorList>
            <person name="Anantharaman K."/>
            <person name="Brown C.T."/>
            <person name="Hug L.A."/>
            <person name="Sharon I."/>
            <person name="Castelle C.J."/>
            <person name="Probst A.J."/>
            <person name="Thomas B.C."/>
            <person name="Singh A."/>
            <person name="Wilkins M.J."/>
            <person name="Karaoz U."/>
            <person name="Brodie E.L."/>
            <person name="Williams K.H."/>
            <person name="Hubbard S.S."/>
            <person name="Banfield J.F."/>
        </authorList>
    </citation>
    <scope>NUCLEOTIDE SEQUENCE [LARGE SCALE GENOMIC DNA]</scope>
</reference>
<dbReference type="AlphaFoldDB" id="A0A1G2S7K9"/>
<name>A0A1G2S7K9_9BACT</name>
<organism evidence="2 3">
    <name type="scientific">Candidatus Yonathbacteria bacterium RIFCSPHIGHO2_02_FULL_44_14</name>
    <dbReference type="NCBI Taxonomy" id="1802724"/>
    <lineage>
        <taxon>Bacteria</taxon>
        <taxon>Candidatus Yonathiibacteriota</taxon>
    </lineage>
</organism>
<evidence type="ECO:0000313" key="3">
    <source>
        <dbReference type="Proteomes" id="UP000179118"/>
    </source>
</evidence>
<sequence length="96" mass="10771">MKKSQELQFNVMFRPEPEGGFTAVVPSLPGCISYGKDLKEAKDSVIDAIRGYVASVKKHNGKVLHDEGSFMSSIQLSTSEARQKYLSFQSLRQRNF</sequence>
<evidence type="ECO:0000259" key="1">
    <source>
        <dbReference type="Pfam" id="PF15919"/>
    </source>
</evidence>
<feature type="domain" description="HicB-like antitoxin of toxin-antitoxin system" evidence="1">
    <location>
        <begin position="12"/>
        <end position="62"/>
    </location>
</feature>
<comment type="caution">
    <text evidence="2">The sequence shown here is derived from an EMBL/GenBank/DDBJ whole genome shotgun (WGS) entry which is preliminary data.</text>
</comment>
<dbReference type="SUPFAM" id="SSF143100">
    <property type="entry name" value="TTHA1013/TTHA0281-like"/>
    <property type="match status" value="1"/>
</dbReference>
<protein>
    <recommendedName>
        <fullName evidence="1">HicB-like antitoxin of toxin-antitoxin system domain-containing protein</fullName>
    </recommendedName>
</protein>
<dbReference type="InterPro" id="IPR031807">
    <property type="entry name" value="HicB-like"/>
</dbReference>